<keyword evidence="5 9" id="KW-0479">Metal-binding</keyword>
<dbReference type="FunFam" id="1.10.640.10:FF:000007">
    <property type="entry name" value="Peroxidase mlt-7"/>
    <property type="match status" value="1"/>
</dbReference>
<dbReference type="PRINTS" id="PR00457">
    <property type="entry name" value="ANPEROXIDASE"/>
</dbReference>
<dbReference type="GO" id="GO:0046872">
    <property type="term" value="F:metal ion binding"/>
    <property type="evidence" value="ECO:0007669"/>
    <property type="project" value="UniProtKB-KW"/>
</dbReference>
<proteinExistence type="predicted"/>
<dbReference type="AlphaFoldDB" id="A0A2G9UIK3"/>
<keyword evidence="3 11" id="KW-0575">Peroxidase</keyword>
<organism evidence="11 12">
    <name type="scientific">Teladorsagia circumcincta</name>
    <name type="common">Brown stomach worm</name>
    <name type="synonym">Ostertagia circumcincta</name>
    <dbReference type="NCBI Taxonomy" id="45464"/>
    <lineage>
        <taxon>Eukaryota</taxon>
        <taxon>Metazoa</taxon>
        <taxon>Ecdysozoa</taxon>
        <taxon>Nematoda</taxon>
        <taxon>Chromadorea</taxon>
        <taxon>Rhabditida</taxon>
        <taxon>Rhabditina</taxon>
        <taxon>Rhabditomorpha</taxon>
        <taxon>Strongyloidea</taxon>
        <taxon>Trichostrongylidae</taxon>
        <taxon>Teladorsagia</taxon>
    </lineage>
</organism>
<dbReference type="GO" id="GO:0020037">
    <property type="term" value="F:heme binding"/>
    <property type="evidence" value="ECO:0007669"/>
    <property type="project" value="InterPro"/>
</dbReference>
<protein>
    <recommendedName>
        <fullName evidence="2">peroxidase</fullName>
        <ecNumber evidence="2">1.11.1.7</ecNumber>
    </recommendedName>
</protein>
<dbReference type="EMBL" id="KZ346407">
    <property type="protein sequence ID" value="PIO70075.1"/>
    <property type="molecule type" value="Genomic_DNA"/>
</dbReference>
<dbReference type="InterPro" id="IPR019791">
    <property type="entry name" value="Haem_peroxidase_animal"/>
</dbReference>
<evidence type="ECO:0000256" key="8">
    <source>
        <dbReference type="ARBA" id="ARBA00023157"/>
    </source>
</evidence>
<dbReference type="EC" id="1.11.1.7" evidence="2"/>
<dbReference type="Proteomes" id="UP000230423">
    <property type="component" value="Unassembled WGS sequence"/>
</dbReference>
<dbReference type="InterPro" id="IPR010255">
    <property type="entry name" value="Haem_peroxidase_sf"/>
</dbReference>
<dbReference type="GO" id="GO:0140825">
    <property type="term" value="F:lactoperoxidase activity"/>
    <property type="evidence" value="ECO:0007669"/>
    <property type="project" value="UniProtKB-EC"/>
</dbReference>
<dbReference type="PANTHER" id="PTHR11475">
    <property type="entry name" value="OXIDASE/PEROXIDASE"/>
    <property type="match status" value="1"/>
</dbReference>
<keyword evidence="9" id="KW-0408">Iron</keyword>
<evidence type="ECO:0000313" key="11">
    <source>
        <dbReference type="EMBL" id="PIO70075.1"/>
    </source>
</evidence>
<feature type="region of interest" description="Disordered" evidence="10">
    <location>
        <begin position="971"/>
        <end position="992"/>
    </location>
</feature>
<keyword evidence="8" id="KW-1015">Disulfide bond</keyword>
<dbReference type="InterPro" id="IPR037120">
    <property type="entry name" value="Haem_peroxidase_sf_animal"/>
</dbReference>
<reference evidence="11 12" key="1">
    <citation type="submission" date="2015-09" db="EMBL/GenBank/DDBJ databases">
        <title>Draft genome of the parasitic nematode Teladorsagia circumcincta isolate WARC Sus (inbred).</title>
        <authorList>
            <person name="Mitreva M."/>
        </authorList>
    </citation>
    <scope>NUCLEOTIDE SEQUENCE [LARGE SCALE GENOMIC DNA]</scope>
    <source>
        <strain evidence="11 12">S</strain>
    </source>
</reference>
<gene>
    <name evidence="11" type="ORF">TELCIR_08082</name>
</gene>
<evidence type="ECO:0000256" key="3">
    <source>
        <dbReference type="ARBA" id="ARBA00022559"/>
    </source>
</evidence>
<evidence type="ECO:0000256" key="10">
    <source>
        <dbReference type="SAM" id="MobiDB-lite"/>
    </source>
</evidence>
<dbReference type="SUPFAM" id="SSF48113">
    <property type="entry name" value="Heme-dependent peroxidases"/>
    <property type="match status" value="2"/>
</dbReference>
<evidence type="ECO:0000256" key="7">
    <source>
        <dbReference type="ARBA" id="ARBA00023002"/>
    </source>
</evidence>
<evidence type="ECO:0000256" key="4">
    <source>
        <dbReference type="ARBA" id="ARBA00022617"/>
    </source>
</evidence>
<dbReference type="PANTHER" id="PTHR11475:SF131">
    <property type="entry name" value="PEROXIDASE"/>
    <property type="match status" value="1"/>
</dbReference>
<evidence type="ECO:0000256" key="9">
    <source>
        <dbReference type="PIRSR" id="PIRSR619791-2"/>
    </source>
</evidence>
<evidence type="ECO:0000256" key="1">
    <source>
        <dbReference type="ARBA" id="ARBA00000189"/>
    </source>
</evidence>
<evidence type="ECO:0000256" key="2">
    <source>
        <dbReference type="ARBA" id="ARBA00012313"/>
    </source>
</evidence>
<evidence type="ECO:0000313" key="12">
    <source>
        <dbReference type="Proteomes" id="UP000230423"/>
    </source>
</evidence>
<dbReference type="CDD" id="cd09823">
    <property type="entry name" value="peroxinectin_like"/>
    <property type="match status" value="1"/>
</dbReference>
<sequence length="992" mass="112008">INFLPSNAVMYTIWMRQHNFIAGKLKEVNPTWSDEKLFQESRRIVIAQIQHITYNEFVPVIVGKENLKKHALDLQVNGYDSRYDMSIDGSTLNVFATAVGQFFLTLLPDKITVTDSFGNTKREEPLGKAADPQNKELTWPPKSFKWEETMEFQAISNGGGILLPSVNVSIFEQLYASPEDVDLFVGGLAEAPTPGSLLGPTLACLFAKQMEKTKRGDRFWYENFFYPSAFSTSQLEEIRKTTLARVICDNADDLRFIQHNVFSLQDDYGNCPVSCSSTIIDSIDFSVWKDEEPKRALPITRETLEKAIRLGIEQYNRLQAAEGRRIKAQGPAPNAAGQSAIFSHATLMAPKRESLDIARTAGVLREATQVLIKGSYSGWCNNLQFPKYGNAFVGMRRLLDPAYDDGFDAPRTKSRSGRELPSSRVVSNVVHSDAPEFHVRFTHMLMQFGQILDHDMMHSPVARGPNNTILNCSSCDSQERLSIHCFPIKIGKDDPFFPATHHDGRPRCMPFTRSLLGQLTLGYRNQLNQLTAFLDASSVYGSTECEANQLRLFSQGRLNFTDLGCFVAGDERNNEQPGLTVIHTILLREHNRIAAQLRRVNNFWTDEQLFQESRRINIAKLQHVIFKEWLPVVLGCEAMAKYDLMPKKSGYFTGYDPHCDPAISQEMSTAAFRFGHTLIRAKFPRMSDTFRNMSEPDHFSDPSPLYEREVGHLESMLMGLVGAESMAFDRHITNAVRNHLFAKPGGPLTGIDLPAVNIQRARDHGVQPYNKYRALCGLRTAQKFDDLRSTMDDSAVEALRKVYEHVDDIDLFPGIMSERPVKGALVGPTLACIIGEQMQRLKKCDRFYYENADPAVRFTPDQLAEIRKTTFAKVVCANSQFARKIQPNPECHSITIEHCDRLFDDYLVSDIAKMCRADPVETGAVRLRKTELKERRIHRAKASQQTCLFQCLLVKYVPFFCGYDPFSENHKSNPSLGKSDRAADPAGNPIIP</sequence>
<keyword evidence="6" id="KW-0732">Signal</keyword>
<dbReference type="PROSITE" id="PS50292">
    <property type="entry name" value="PEROXIDASE_3"/>
    <property type="match status" value="2"/>
</dbReference>
<evidence type="ECO:0000256" key="5">
    <source>
        <dbReference type="ARBA" id="ARBA00022723"/>
    </source>
</evidence>
<comment type="catalytic activity">
    <reaction evidence="1">
        <text>2 a phenolic donor + H2O2 = 2 a phenolic radical donor + 2 H2O</text>
        <dbReference type="Rhea" id="RHEA:56136"/>
        <dbReference type="ChEBI" id="CHEBI:15377"/>
        <dbReference type="ChEBI" id="CHEBI:16240"/>
        <dbReference type="ChEBI" id="CHEBI:139520"/>
        <dbReference type="ChEBI" id="CHEBI:139521"/>
        <dbReference type="EC" id="1.11.1.7"/>
    </reaction>
</comment>
<keyword evidence="4 9" id="KW-0349">Heme</keyword>
<dbReference type="OrthoDB" id="823504at2759"/>
<dbReference type="GO" id="GO:0006979">
    <property type="term" value="P:response to oxidative stress"/>
    <property type="evidence" value="ECO:0007669"/>
    <property type="project" value="InterPro"/>
</dbReference>
<evidence type="ECO:0000256" key="6">
    <source>
        <dbReference type="ARBA" id="ARBA00022729"/>
    </source>
</evidence>
<keyword evidence="7" id="KW-0560">Oxidoreductase</keyword>
<accession>A0A2G9UIK3</accession>
<keyword evidence="12" id="KW-1185">Reference proteome</keyword>
<feature type="non-terminal residue" evidence="11">
    <location>
        <position position="1"/>
    </location>
</feature>
<feature type="binding site" description="axial binding residue" evidence="9">
    <location>
        <position position="676"/>
    </location>
    <ligand>
        <name>heme b</name>
        <dbReference type="ChEBI" id="CHEBI:60344"/>
    </ligand>
    <ligandPart>
        <name>Fe</name>
        <dbReference type="ChEBI" id="CHEBI:18248"/>
    </ligandPart>
</feature>
<name>A0A2G9UIK3_TELCI</name>
<dbReference type="Gene3D" id="1.10.640.10">
    <property type="entry name" value="Haem peroxidase domain superfamily, animal type"/>
    <property type="match status" value="3"/>
</dbReference>
<dbReference type="Pfam" id="PF03098">
    <property type="entry name" value="An_peroxidase"/>
    <property type="match status" value="3"/>
</dbReference>